<dbReference type="OMA" id="YTYPECA"/>
<evidence type="ECO:0000313" key="4">
    <source>
        <dbReference type="Proteomes" id="UP000054928"/>
    </source>
</evidence>
<keyword evidence="4" id="KW-1185">Reference proteome</keyword>
<evidence type="ECO:0000256" key="1">
    <source>
        <dbReference type="SAM" id="MobiDB-lite"/>
    </source>
</evidence>
<dbReference type="Proteomes" id="UP000054928">
    <property type="component" value="Unassembled WGS sequence"/>
</dbReference>
<reference evidence="4" key="1">
    <citation type="submission" date="2014-09" db="EMBL/GenBank/DDBJ databases">
        <authorList>
            <person name="Sharma Rahul"/>
            <person name="Thines Marco"/>
        </authorList>
    </citation>
    <scope>NUCLEOTIDE SEQUENCE [LARGE SCALE GENOMIC DNA]</scope>
</reference>
<evidence type="ECO:0008006" key="5">
    <source>
        <dbReference type="Google" id="ProtNLM"/>
    </source>
</evidence>
<feature type="signal peptide" evidence="2">
    <location>
        <begin position="1"/>
        <end position="21"/>
    </location>
</feature>
<dbReference type="GeneID" id="36401301"/>
<evidence type="ECO:0000256" key="2">
    <source>
        <dbReference type="SAM" id="SignalP"/>
    </source>
</evidence>
<feature type="compositionally biased region" description="Basic and acidic residues" evidence="1">
    <location>
        <begin position="111"/>
        <end position="121"/>
    </location>
</feature>
<accession>A0A0P1B4B5</accession>
<evidence type="ECO:0000313" key="3">
    <source>
        <dbReference type="EMBL" id="CEG48422.1"/>
    </source>
</evidence>
<organism evidence="3 4">
    <name type="scientific">Plasmopara halstedii</name>
    <name type="common">Downy mildew of sunflower</name>
    <dbReference type="NCBI Taxonomy" id="4781"/>
    <lineage>
        <taxon>Eukaryota</taxon>
        <taxon>Sar</taxon>
        <taxon>Stramenopiles</taxon>
        <taxon>Oomycota</taxon>
        <taxon>Peronosporomycetes</taxon>
        <taxon>Peronosporales</taxon>
        <taxon>Peronosporaceae</taxon>
        <taxon>Plasmopara</taxon>
    </lineage>
</organism>
<proteinExistence type="predicted"/>
<feature type="chain" id="PRO_5006059183" description="RxLR-like protein" evidence="2">
    <location>
        <begin position="22"/>
        <end position="135"/>
    </location>
</feature>
<name>A0A0P1B4B5_PLAHL</name>
<dbReference type="EMBL" id="CCYD01002939">
    <property type="protein sequence ID" value="CEG48422.1"/>
    <property type="molecule type" value="Genomic_DNA"/>
</dbReference>
<feature type="region of interest" description="Disordered" evidence="1">
    <location>
        <begin position="111"/>
        <end position="135"/>
    </location>
</feature>
<dbReference type="RefSeq" id="XP_024584791.1">
    <property type="nucleotide sequence ID" value="XM_024719498.1"/>
</dbReference>
<protein>
    <recommendedName>
        <fullName evidence="5">RxLR-like protein</fullName>
    </recommendedName>
</protein>
<dbReference type="AlphaFoldDB" id="A0A0P1B4B5"/>
<dbReference type="OrthoDB" id="165679at2759"/>
<sequence>MKNGASSVFLMAAMLLALCCASPMTKYTFPKCLDKSKDCCKYGTEMMKHRGYTLVSYENNAMSVTCSHGELRCAIGNPNTMASYDGSKNVSCPNFTSMMEARSEIEYIEGVKEDEPNKTDGEAATGTVKPATLSR</sequence>
<keyword evidence="2" id="KW-0732">Signal</keyword>